<feature type="repeat" description="TPR" evidence="1">
    <location>
        <begin position="120"/>
        <end position="153"/>
    </location>
</feature>
<dbReference type="PROSITE" id="PS50005">
    <property type="entry name" value="TPR"/>
    <property type="match status" value="1"/>
</dbReference>
<organism evidence="3 4">
    <name type="scientific">Clostridium sulfidigenes</name>
    <dbReference type="NCBI Taxonomy" id="318464"/>
    <lineage>
        <taxon>Bacteria</taxon>
        <taxon>Bacillati</taxon>
        <taxon>Bacillota</taxon>
        <taxon>Clostridia</taxon>
        <taxon>Eubacteriales</taxon>
        <taxon>Clostridiaceae</taxon>
        <taxon>Clostridium</taxon>
    </lineage>
</organism>
<dbReference type="eggNOG" id="COG0457">
    <property type="taxonomic scope" value="Bacteria"/>
</dbReference>
<dbReference type="STRING" id="318464.IO99_11570"/>
<evidence type="ECO:0000256" key="2">
    <source>
        <dbReference type="SAM" id="Phobius"/>
    </source>
</evidence>
<evidence type="ECO:0008006" key="5">
    <source>
        <dbReference type="Google" id="ProtNLM"/>
    </source>
</evidence>
<evidence type="ECO:0000313" key="3">
    <source>
        <dbReference type="EMBL" id="KEZ86010.1"/>
    </source>
</evidence>
<proteinExistence type="predicted"/>
<keyword evidence="1" id="KW-0802">TPR repeat</keyword>
<evidence type="ECO:0000256" key="1">
    <source>
        <dbReference type="PROSITE-ProRule" id="PRU00339"/>
    </source>
</evidence>
<dbReference type="RefSeq" id="WP_035133383.1">
    <property type="nucleotide sequence ID" value="NZ_JPMD01000027.1"/>
</dbReference>
<keyword evidence="2" id="KW-0812">Transmembrane</keyword>
<name>A0A084JAM6_9CLOT</name>
<dbReference type="SUPFAM" id="SSF48452">
    <property type="entry name" value="TPR-like"/>
    <property type="match status" value="1"/>
</dbReference>
<dbReference type="Pfam" id="PF13174">
    <property type="entry name" value="TPR_6"/>
    <property type="match status" value="1"/>
</dbReference>
<accession>A0A084JAM6</accession>
<dbReference type="SMART" id="SM00028">
    <property type="entry name" value="TPR"/>
    <property type="match status" value="4"/>
</dbReference>
<evidence type="ECO:0000313" key="4">
    <source>
        <dbReference type="Proteomes" id="UP000028542"/>
    </source>
</evidence>
<gene>
    <name evidence="3" type="ORF">IO99_11570</name>
</gene>
<dbReference type="Gene3D" id="1.25.40.10">
    <property type="entry name" value="Tetratricopeptide repeat domain"/>
    <property type="match status" value="2"/>
</dbReference>
<protein>
    <recommendedName>
        <fullName evidence="5">Tetratricopeptide repeat protein</fullName>
    </recommendedName>
</protein>
<keyword evidence="4" id="KW-1185">Reference proteome</keyword>
<sequence>MVNINKTYKKAMDFYCDGRLDKALNYCDKVLNKDRSHSPTLNLKGLIYYIRGQLEEAKTLWKLSYKLNGDMVSKKYLDDSRHDEGDVYIFSQGVHLFNEFKVKDALKCFLKCESSHFNSINLWKYIAKCHMQLGQHNKAVKYIEDILTIDKHNPEALSLKKQLIELNFIPKETRVKFKKFMVVLGTSIVAVCIVLLIGIGIFKGYNKTHQWLQIKQEKKNGAINKDKTNLDNFQGNSEKIEGNSHKESKSDEIIKKIEKNENSNIENESFNVSTLKSYVKAKDYESIIKYIEKYDIEGLSINDRNIAQNALTLIKEKGVLSLYEKGVSYIADKKYDNAIKNFTLVYKYSEGMYLNEHILFMMASSYEGLEDIENANKYYEIYVDKYEKNGSYIEQCLYSLAINNEGIDKEKSKKYAEILTNRFSKSEYNNSRIKAILK</sequence>
<keyword evidence="2" id="KW-0472">Membrane</keyword>
<comment type="caution">
    <text evidence="3">The sequence shown here is derived from an EMBL/GenBank/DDBJ whole genome shotgun (WGS) entry which is preliminary data.</text>
</comment>
<dbReference type="InterPro" id="IPR019734">
    <property type="entry name" value="TPR_rpt"/>
</dbReference>
<reference evidence="3 4" key="1">
    <citation type="submission" date="2014-07" db="EMBL/GenBank/DDBJ databases">
        <title>Draft genome of Clostridium sulfidigenes 113A isolated from sediments associated with methane hydrate from Krishna Godavari basin.</title>
        <authorList>
            <person name="Honkalas V.S."/>
            <person name="Dabir A.P."/>
            <person name="Arora P."/>
            <person name="Dhakephalkar P.K."/>
        </authorList>
    </citation>
    <scope>NUCLEOTIDE SEQUENCE [LARGE SCALE GENOMIC DNA]</scope>
    <source>
        <strain evidence="3 4">113A</strain>
    </source>
</reference>
<dbReference type="InterPro" id="IPR011990">
    <property type="entry name" value="TPR-like_helical_dom_sf"/>
</dbReference>
<keyword evidence="2" id="KW-1133">Transmembrane helix</keyword>
<dbReference type="Pfam" id="PF13181">
    <property type="entry name" value="TPR_8"/>
    <property type="match status" value="1"/>
</dbReference>
<feature type="transmembrane region" description="Helical" evidence="2">
    <location>
        <begin position="180"/>
        <end position="202"/>
    </location>
</feature>
<dbReference type="Proteomes" id="UP000028542">
    <property type="component" value="Unassembled WGS sequence"/>
</dbReference>
<dbReference type="AlphaFoldDB" id="A0A084JAM6"/>
<dbReference type="EMBL" id="JPMD01000027">
    <property type="protein sequence ID" value="KEZ86010.1"/>
    <property type="molecule type" value="Genomic_DNA"/>
</dbReference>